<protein>
    <submittedName>
        <fullName evidence="1">Uncharacterized protein</fullName>
    </submittedName>
</protein>
<dbReference type="GeneID" id="36398911"/>
<dbReference type="AlphaFoldDB" id="A0A0P1B0M1"/>
<evidence type="ECO:0000313" key="1">
    <source>
        <dbReference type="EMBL" id="CEG47208.1"/>
    </source>
</evidence>
<dbReference type="Proteomes" id="UP000054928">
    <property type="component" value="Unassembled WGS sequence"/>
</dbReference>
<organism evidence="1 2">
    <name type="scientific">Plasmopara halstedii</name>
    <name type="common">Downy mildew of sunflower</name>
    <dbReference type="NCBI Taxonomy" id="4781"/>
    <lineage>
        <taxon>Eukaryota</taxon>
        <taxon>Sar</taxon>
        <taxon>Stramenopiles</taxon>
        <taxon>Oomycota</taxon>
        <taxon>Peronosporomycetes</taxon>
        <taxon>Peronosporales</taxon>
        <taxon>Peronosporaceae</taxon>
        <taxon>Plasmopara</taxon>
    </lineage>
</organism>
<reference evidence="2" key="1">
    <citation type="submission" date="2014-09" db="EMBL/GenBank/DDBJ databases">
        <authorList>
            <person name="Sharma Rahul"/>
            <person name="Thines Marco"/>
        </authorList>
    </citation>
    <scope>NUCLEOTIDE SEQUENCE [LARGE SCALE GENOMIC DNA]</scope>
</reference>
<accession>A0A0P1B0M1</accession>
<sequence>MNRCETHDPDLLNDPEFLRCIRDPEYEFDVRTKYSLGCRRCLEVPSQKSDQTVR</sequence>
<proteinExistence type="predicted"/>
<name>A0A0P1B0M1_PLAHL</name>
<keyword evidence="2" id="KW-1185">Reference proteome</keyword>
<dbReference type="EMBL" id="CCYD01002371">
    <property type="protein sequence ID" value="CEG47208.1"/>
    <property type="molecule type" value="Genomic_DNA"/>
</dbReference>
<dbReference type="RefSeq" id="XP_024583577.1">
    <property type="nucleotide sequence ID" value="XM_024718150.1"/>
</dbReference>
<evidence type="ECO:0000313" key="2">
    <source>
        <dbReference type="Proteomes" id="UP000054928"/>
    </source>
</evidence>